<protein>
    <submittedName>
        <fullName evidence="2">1-deoxy-D-xylulose-5-phosphate reductoisomerase</fullName>
    </submittedName>
</protein>
<dbReference type="SUPFAM" id="SSF69055">
    <property type="entry name" value="1-deoxy-D-xylulose-5-phosphate reductoisomerase, C-terminal domain"/>
    <property type="match status" value="1"/>
</dbReference>
<sequence>FPAVALAKAAGQAGCCRPAVYNAANEECVAAFVAGRLPFLGIVDTVARVLDDAPDFGEPGTVEDVLAAESWARRHAQEIIAAAVEGA</sequence>
<dbReference type="InterPro" id="IPR036169">
    <property type="entry name" value="DXPR_C_sf"/>
</dbReference>
<dbReference type="PANTHER" id="PTHR30525:SF0">
    <property type="entry name" value="1-DEOXY-D-XYLULOSE 5-PHOSPHATE REDUCTOISOMERASE, CHLOROPLASTIC"/>
    <property type="match status" value="1"/>
</dbReference>
<evidence type="ECO:0000313" key="3">
    <source>
        <dbReference type="Proteomes" id="UP001597053"/>
    </source>
</evidence>
<dbReference type="EMBL" id="JBHTHM010002234">
    <property type="protein sequence ID" value="MFD0787760.1"/>
    <property type="molecule type" value="Genomic_DNA"/>
</dbReference>
<evidence type="ECO:0000259" key="1">
    <source>
        <dbReference type="Pfam" id="PF13288"/>
    </source>
</evidence>
<feature type="non-terminal residue" evidence="2">
    <location>
        <position position="1"/>
    </location>
</feature>
<gene>
    <name evidence="2" type="ORF">ACFQZ8_27965</name>
</gene>
<dbReference type="PANTHER" id="PTHR30525">
    <property type="entry name" value="1-DEOXY-D-XYLULOSE 5-PHOSPHATE REDUCTOISOMERASE"/>
    <property type="match status" value="1"/>
</dbReference>
<dbReference type="Gene3D" id="1.10.1740.10">
    <property type="match status" value="1"/>
</dbReference>
<dbReference type="InterPro" id="IPR003821">
    <property type="entry name" value="DXP_reductoisomerase"/>
</dbReference>
<organism evidence="2 3">
    <name type="scientific">Micromonospora azadirachtae</name>
    <dbReference type="NCBI Taxonomy" id="1970735"/>
    <lineage>
        <taxon>Bacteria</taxon>
        <taxon>Bacillati</taxon>
        <taxon>Actinomycetota</taxon>
        <taxon>Actinomycetes</taxon>
        <taxon>Micromonosporales</taxon>
        <taxon>Micromonosporaceae</taxon>
        <taxon>Micromonospora</taxon>
    </lineage>
</organism>
<feature type="domain" description="DXP reductoisomerase C-terminal" evidence="1">
    <location>
        <begin position="1"/>
        <end position="74"/>
    </location>
</feature>
<dbReference type="InterPro" id="IPR026877">
    <property type="entry name" value="DXPR_C"/>
</dbReference>
<accession>A0ABW3AAK2</accession>
<proteinExistence type="predicted"/>
<evidence type="ECO:0000313" key="2">
    <source>
        <dbReference type="EMBL" id="MFD0787760.1"/>
    </source>
</evidence>
<dbReference type="Proteomes" id="UP001597053">
    <property type="component" value="Unassembled WGS sequence"/>
</dbReference>
<keyword evidence="3" id="KW-1185">Reference proteome</keyword>
<reference evidence="3" key="1">
    <citation type="journal article" date="2019" name="Int. J. Syst. Evol. Microbiol.">
        <title>The Global Catalogue of Microorganisms (GCM) 10K type strain sequencing project: providing services to taxonomists for standard genome sequencing and annotation.</title>
        <authorList>
            <consortium name="The Broad Institute Genomics Platform"/>
            <consortium name="The Broad Institute Genome Sequencing Center for Infectious Disease"/>
            <person name="Wu L."/>
            <person name="Ma J."/>
        </authorList>
    </citation>
    <scope>NUCLEOTIDE SEQUENCE [LARGE SCALE GENOMIC DNA]</scope>
    <source>
        <strain evidence="3">JCM 32148</strain>
    </source>
</reference>
<comment type="caution">
    <text evidence="2">The sequence shown here is derived from an EMBL/GenBank/DDBJ whole genome shotgun (WGS) entry which is preliminary data.</text>
</comment>
<dbReference type="Pfam" id="PF13288">
    <property type="entry name" value="DXPR_C"/>
    <property type="match status" value="1"/>
</dbReference>
<name>A0ABW3AAK2_9ACTN</name>